<organism evidence="2 3">
    <name type="scientific">Pristionchus entomophagus</name>
    <dbReference type="NCBI Taxonomy" id="358040"/>
    <lineage>
        <taxon>Eukaryota</taxon>
        <taxon>Metazoa</taxon>
        <taxon>Ecdysozoa</taxon>
        <taxon>Nematoda</taxon>
        <taxon>Chromadorea</taxon>
        <taxon>Rhabditida</taxon>
        <taxon>Rhabditina</taxon>
        <taxon>Diplogasteromorpha</taxon>
        <taxon>Diplogasteroidea</taxon>
        <taxon>Neodiplogasteridae</taxon>
        <taxon>Pristionchus</taxon>
    </lineage>
</organism>
<dbReference type="InterPro" id="IPR003165">
    <property type="entry name" value="Piwi"/>
</dbReference>
<gene>
    <name evidence="2" type="ORF">PENTCL1PPCAC_3394</name>
</gene>
<feature type="non-terminal residue" evidence="2">
    <location>
        <position position="1"/>
    </location>
</feature>
<dbReference type="InterPro" id="IPR036397">
    <property type="entry name" value="RNaseH_sf"/>
</dbReference>
<evidence type="ECO:0000313" key="2">
    <source>
        <dbReference type="EMBL" id="GMS81219.1"/>
    </source>
</evidence>
<proteinExistence type="predicted"/>
<reference evidence="2" key="1">
    <citation type="submission" date="2023-10" db="EMBL/GenBank/DDBJ databases">
        <title>Genome assembly of Pristionchus species.</title>
        <authorList>
            <person name="Yoshida K."/>
            <person name="Sommer R.J."/>
        </authorList>
    </citation>
    <scope>NUCLEOTIDE SEQUENCE</scope>
    <source>
        <strain evidence="2">RS0144</strain>
    </source>
</reference>
<evidence type="ECO:0000313" key="3">
    <source>
        <dbReference type="Proteomes" id="UP001432027"/>
    </source>
</evidence>
<feature type="domain" description="Piwi" evidence="1">
    <location>
        <begin position="599"/>
        <end position="794"/>
    </location>
</feature>
<dbReference type="Gene3D" id="2.170.260.10">
    <property type="entry name" value="paz domain"/>
    <property type="match status" value="1"/>
</dbReference>
<dbReference type="SUPFAM" id="SSF53098">
    <property type="entry name" value="Ribonuclease H-like"/>
    <property type="match status" value="1"/>
</dbReference>
<dbReference type="GO" id="GO:0003676">
    <property type="term" value="F:nucleic acid binding"/>
    <property type="evidence" value="ECO:0007669"/>
    <property type="project" value="InterPro"/>
</dbReference>
<comment type="caution">
    <text evidence="2">The sequence shown here is derived from an EMBL/GenBank/DDBJ whole genome shotgun (WGS) entry which is preliminary data.</text>
</comment>
<dbReference type="EMBL" id="BTSX01000001">
    <property type="protein sequence ID" value="GMS81219.1"/>
    <property type="molecule type" value="Genomic_DNA"/>
</dbReference>
<dbReference type="Pfam" id="PF02171">
    <property type="entry name" value="Piwi"/>
    <property type="match status" value="1"/>
</dbReference>
<dbReference type="Proteomes" id="UP001432027">
    <property type="component" value="Unassembled WGS sequence"/>
</dbReference>
<dbReference type="PANTHER" id="PTHR22891">
    <property type="entry name" value="EUKARYOTIC TRANSLATION INITIATION FACTOR 2C"/>
    <property type="match status" value="1"/>
</dbReference>
<dbReference type="AlphaFoldDB" id="A0AAV5SM57"/>
<protein>
    <recommendedName>
        <fullName evidence="1">Piwi domain-containing protein</fullName>
    </recommendedName>
</protein>
<keyword evidence="3" id="KW-1185">Reference proteome</keyword>
<dbReference type="InterPro" id="IPR036085">
    <property type="entry name" value="PAZ_dom_sf"/>
</dbReference>
<evidence type="ECO:0000259" key="1">
    <source>
        <dbReference type="PROSITE" id="PS50822"/>
    </source>
</evidence>
<dbReference type="Gene3D" id="3.40.50.2300">
    <property type="match status" value="1"/>
</dbReference>
<sequence>LQYHDHTITHSLVPGIKDREMSAEMNVIERSRAYRTPVRTAPHQYKKYELAKRPADGVRGTPFELMINWFRTGFDRSPTDIYIYEVIVEREKRGKDRKRTYQRVAHPLTLSTVVYKTIQEYPSVFHDQWRIIFDDFEFLFTPYILNNNRKGFELYCETRTKSEERRETITQYRIRFNPHKMFKWDWRGNVDDNEDAQWTFIYTKLLFSQNARFIPKERTQDHDQSIHERFAHYGNAMYFIPRNPKSAIKRNIQPGVDAWLGFYLSCRVDQSLNPYVQVGSINKFFYKLNFNLLDFYLEILNYRLGENLQPITLAKNSVMHDAGIADFTDKISGLRLKSDCVPGLDRSGFLESKIERQNLKFLRVMRTSADNYSLRIRTGWVRMDKWYADQGIPLKHPKLPLCELKSGKNVHILPIEVLSTLTYPQKYTKLLENHARMKIPQLLSRTPEQHQRMMSEMITKMMDYDKDPFLKALGCIIEKKMMAVEGRVLNKPSILAKDESGKAVELAMNPETGEFPLRHAYETAEKEVIFVVCKATNRVQDNDIASFHRGLAEKCKARGLRVSTSELSVPIGEREISSVIEEALIFLDRRKRKDNEILVFLFFVGSIDDHLYGKIKHISDQHYEVVTQVITDKTVTKMMRVIDLAELSDHKTIYHNIWLKLNAKLGGVNHAVDFTESAEPELPALPSHEDTMFIGIDVIHPSPKSPILSFSLAAIVASVDATATKYTDRVMVNRNCNETVQHFEYHFSILLYDYKAARGKYPKQVVILRDGVSDSEMIMAASREIQSIKEAWQR</sequence>
<dbReference type="Gene3D" id="3.30.420.10">
    <property type="entry name" value="Ribonuclease H-like superfamily/Ribonuclease H"/>
    <property type="match status" value="1"/>
</dbReference>
<dbReference type="SUPFAM" id="SSF101690">
    <property type="entry name" value="PAZ domain"/>
    <property type="match status" value="1"/>
</dbReference>
<name>A0AAV5SM57_9BILA</name>
<dbReference type="PROSITE" id="PS50822">
    <property type="entry name" value="PIWI"/>
    <property type="match status" value="1"/>
</dbReference>
<dbReference type="SMART" id="SM00950">
    <property type="entry name" value="Piwi"/>
    <property type="match status" value="1"/>
</dbReference>
<accession>A0AAV5SM57</accession>
<dbReference type="InterPro" id="IPR012337">
    <property type="entry name" value="RNaseH-like_sf"/>
</dbReference>